<dbReference type="PANTHER" id="PTHR43289">
    <property type="entry name" value="MITOGEN-ACTIVATED PROTEIN KINASE KINASE KINASE 20-RELATED"/>
    <property type="match status" value="1"/>
</dbReference>
<feature type="region of interest" description="Disordered" evidence="8">
    <location>
        <begin position="1"/>
        <end position="20"/>
    </location>
</feature>
<feature type="domain" description="Protein kinase" evidence="10">
    <location>
        <begin position="23"/>
        <end position="360"/>
    </location>
</feature>
<dbReference type="InterPro" id="IPR000719">
    <property type="entry name" value="Prot_kinase_dom"/>
</dbReference>
<keyword evidence="9" id="KW-0472">Membrane</keyword>
<dbReference type="Proteomes" id="UP000582231">
    <property type="component" value="Unassembled WGS sequence"/>
</dbReference>
<feature type="region of interest" description="Disordered" evidence="8">
    <location>
        <begin position="273"/>
        <end position="295"/>
    </location>
</feature>
<feature type="compositionally biased region" description="Basic and acidic residues" evidence="8">
    <location>
        <begin position="1"/>
        <end position="10"/>
    </location>
</feature>
<dbReference type="InterPro" id="IPR008271">
    <property type="entry name" value="Ser/Thr_kinase_AS"/>
</dbReference>
<dbReference type="PROSITE" id="PS00108">
    <property type="entry name" value="PROTEIN_KINASE_ST"/>
    <property type="match status" value="1"/>
</dbReference>
<gene>
    <name evidence="11" type="ORF">BJ958_005435</name>
</gene>
<evidence type="ECO:0000313" key="11">
    <source>
        <dbReference type="EMBL" id="NYD33889.1"/>
    </source>
</evidence>
<keyword evidence="5 11" id="KW-0418">Kinase</keyword>
<organism evidence="11 12">
    <name type="scientific">Nocardioides kongjuensis</name>
    <dbReference type="NCBI Taxonomy" id="349522"/>
    <lineage>
        <taxon>Bacteria</taxon>
        <taxon>Bacillati</taxon>
        <taxon>Actinomycetota</taxon>
        <taxon>Actinomycetes</taxon>
        <taxon>Propionibacteriales</taxon>
        <taxon>Nocardioidaceae</taxon>
        <taxon>Nocardioides</taxon>
    </lineage>
</organism>
<evidence type="ECO:0000313" key="12">
    <source>
        <dbReference type="Proteomes" id="UP000582231"/>
    </source>
</evidence>
<keyword evidence="6 7" id="KW-0067">ATP-binding</keyword>
<dbReference type="PROSITE" id="PS50011">
    <property type="entry name" value="PROTEIN_KINASE_DOM"/>
    <property type="match status" value="1"/>
</dbReference>
<evidence type="ECO:0000256" key="6">
    <source>
        <dbReference type="ARBA" id="ARBA00022840"/>
    </source>
</evidence>
<feature type="transmembrane region" description="Helical" evidence="9">
    <location>
        <begin position="338"/>
        <end position="359"/>
    </location>
</feature>
<dbReference type="CDD" id="cd14014">
    <property type="entry name" value="STKc_PknB_like"/>
    <property type="match status" value="1"/>
</dbReference>
<feature type="binding site" evidence="7">
    <location>
        <position position="52"/>
    </location>
    <ligand>
        <name>ATP</name>
        <dbReference type="ChEBI" id="CHEBI:30616"/>
    </ligand>
</feature>
<evidence type="ECO:0000256" key="3">
    <source>
        <dbReference type="ARBA" id="ARBA00022679"/>
    </source>
</evidence>
<comment type="caution">
    <text evidence="11">The sequence shown here is derived from an EMBL/GenBank/DDBJ whole genome shotgun (WGS) entry which is preliminary data.</text>
</comment>
<evidence type="ECO:0000256" key="4">
    <source>
        <dbReference type="ARBA" id="ARBA00022741"/>
    </source>
</evidence>
<dbReference type="EMBL" id="JACCBF010000001">
    <property type="protein sequence ID" value="NYD33889.1"/>
    <property type="molecule type" value="Genomic_DNA"/>
</dbReference>
<keyword evidence="2 11" id="KW-0723">Serine/threonine-protein kinase</keyword>
<evidence type="ECO:0000256" key="8">
    <source>
        <dbReference type="SAM" id="MobiDB-lite"/>
    </source>
</evidence>
<dbReference type="PANTHER" id="PTHR43289:SF6">
    <property type="entry name" value="SERINE_THREONINE-PROTEIN KINASE NEKL-3"/>
    <property type="match status" value="1"/>
</dbReference>
<dbReference type="PROSITE" id="PS00107">
    <property type="entry name" value="PROTEIN_KINASE_ATP"/>
    <property type="match status" value="1"/>
</dbReference>
<name>A0A852RT05_9ACTN</name>
<protein>
    <recommendedName>
        <fullName evidence="1">non-specific serine/threonine protein kinase</fullName>
        <ecNumber evidence="1">2.7.11.1</ecNumber>
    </recommendedName>
</protein>
<keyword evidence="4 7" id="KW-0547">Nucleotide-binding</keyword>
<keyword evidence="3" id="KW-0808">Transferase</keyword>
<dbReference type="SUPFAM" id="SSF56112">
    <property type="entry name" value="Protein kinase-like (PK-like)"/>
    <property type="match status" value="1"/>
</dbReference>
<dbReference type="InterPro" id="IPR017441">
    <property type="entry name" value="Protein_kinase_ATP_BS"/>
</dbReference>
<dbReference type="RefSeq" id="WP_179729877.1">
    <property type="nucleotide sequence ID" value="NZ_BAABEF010000001.1"/>
</dbReference>
<evidence type="ECO:0000256" key="7">
    <source>
        <dbReference type="PROSITE-ProRule" id="PRU10141"/>
    </source>
</evidence>
<dbReference type="InterPro" id="IPR011009">
    <property type="entry name" value="Kinase-like_dom_sf"/>
</dbReference>
<dbReference type="Gene3D" id="1.10.510.10">
    <property type="entry name" value="Transferase(Phosphotransferase) domain 1"/>
    <property type="match status" value="1"/>
</dbReference>
<keyword evidence="9" id="KW-1133">Transmembrane helix</keyword>
<evidence type="ECO:0000256" key="2">
    <source>
        <dbReference type="ARBA" id="ARBA00022527"/>
    </source>
</evidence>
<evidence type="ECO:0000256" key="5">
    <source>
        <dbReference type="ARBA" id="ARBA00022777"/>
    </source>
</evidence>
<keyword evidence="12" id="KW-1185">Reference proteome</keyword>
<keyword evidence="9" id="KW-0812">Transmembrane</keyword>
<dbReference type="Pfam" id="PF00069">
    <property type="entry name" value="Pkinase"/>
    <property type="match status" value="1"/>
</dbReference>
<accession>A0A852RT05</accession>
<evidence type="ECO:0000256" key="1">
    <source>
        <dbReference type="ARBA" id="ARBA00012513"/>
    </source>
</evidence>
<dbReference type="EC" id="2.7.11.1" evidence="1"/>
<dbReference type="GO" id="GO:0005524">
    <property type="term" value="F:ATP binding"/>
    <property type="evidence" value="ECO:0007669"/>
    <property type="project" value="UniProtKB-UniRule"/>
</dbReference>
<evidence type="ECO:0000259" key="10">
    <source>
        <dbReference type="PROSITE" id="PS50011"/>
    </source>
</evidence>
<dbReference type="GO" id="GO:0004674">
    <property type="term" value="F:protein serine/threonine kinase activity"/>
    <property type="evidence" value="ECO:0007669"/>
    <property type="project" value="UniProtKB-KW"/>
</dbReference>
<reference evidence="11 12" key="1">
    <citation type="submission" date="2020-07" db="EMBL/GenBank/DDBJ databases">
        <title>Sequencing the genomes of 1000 actinobacteria strains.</title>
        <authorList>
            <person name="Klenk H.-P."/>
        </authorList>
    </citation>
    <scope>NUCLEOTIDE SEQUENCE [LARGE SCALE GENOMIC DNA]</scope>
    <source>
        <strain evidence="11 12">DSM 19082</strain>
    </source>
</reference>
<proteinExistence type="predicted"/>
<dbReference type="AlphaFoldDB" id="A0A852RT05"/>
<evidence type="ECO:0000256" key="9">
    <source>
        <dbReference type="SAM" id="Phobius"/>
    </source>
</evidence>
<sequence>MGPGTGDDRASTGPGAVQLPRGLEPIRTLGVGGFGVVVHARDPNLGRDVAVKLVYGGGHVTDSVARMLREGQALARLRHPSVIHVYEAVRLGADVALLMEYVDGGDLTRRLNQPGFAVADRLAVLDQVASGLAEAHAAGIVHRDLKPANILVADTPRGPLAKIADFGLARLSREAAAFRTESGVAAFTPGYGAPEQMVDPDHESAQIDWYSFAVVAFRLLRGTLPLPGTRAGAGEDLFDRALALDPAERIRPDLLVAQLRELPVGGWTPVVGRGFGDAPPAEADPTGGGPRPSPVTVRVAVPTDSPQAPPLRDEGPFLTMPVYHPPPVALGRRRGVRLLAVLLTSCLMGAVLAAVVLLLR</sequence>
<dbReference type="SMART" id="SM00220">
    <property type="entry name" value="S_TKc"/>
    <property type="match status" value="1"/>
</dbReference>